<dbReference type="Proteomes" id="UP000499080">
    <property type="component" value="Unassembled WGS sequence"/>
</dbReference>
<dbReference type="InterPro" id="IPR036397">
    <property type="entry name" value="RNaseH_sf"/>
</dbReference>
<comment type="caution">
    <text evidence="2">The sequence shown here is derived from an EMBL/GenBank/DDBJ whole genome shotgun (WGS) entry which is preliminary data.</text>
</comment>
<dbReference type="OrthoDB" id="6515318at2759"/>
<gene>
    <name evidence="2" type="ORF">AVEN_26103_1</name>
</gene>
<dbReference type="GO" id="GO:0003676">
    <property type="term" value="F:nucleic acid binding"/>
    <property type="evidence" value="ECO:0007669"/>
    <property type="project" value="InterPro"/>
</dbReference>
<dbReference type="PROSITE" id="PS50879">
    <property type="entry name" value="RNASE_H_1"/>
    <property type="match status" value="1"/>
</dbReference>
<dbReference type="AlphaFoldDB" id="A0A4Y2SYN5"/>
<organism evidence="2 3">
    <name type="scientific">Araneus ventricosus</name>
    <name type="common">Orbweaver spider</name>
    <name type="synonym">Epeira ventricosa</name>
    <dbReference type="NCBI Taxonomy" id="182803"/>
    <lineage>
        <taxon>Eukaryota</taxon>
        <taxon>Metazoa</taxon>
        <taxon>Ecdysozoa</taxon>
        <taxon>Arthropoda</taxon>
        <taxon>Chelicerata</taxon>
        <taxon>Arachnida</taxon>
        <taxon>Araneae</taxon>
        <taxon>Araneomorphae</taxon>
        <taxon>Entelegynae</taxon>
        <taxon>Araneoidea</taxon>
        <taxon>Araneidae</taxon>
        <taxon>Araneus</taxon>
    </lineage>
</organism>
<evidence type="ECO:0000259" key="1">
    <source>
        <dbReference type="PROSITE" id="PS50879"/>
    </source>
</evidence>
<dbReference type="Pfam" id="PF00075">
    <property type="entry name" value="RNase_H"/>
    <property type="match status" value="1"/>
</dbReference>
<sequence>MLCHGAVIWANQLTEKIKRKLSSIQRKFLLSITGAYHTTSTASLQVISGIPPLYLTALKEAKYFTFTKLQEAIMVSNHQIDSTTYESIIKGHQIHPAEFNIDPQISTKEEQQYPIKNSTFTDGSKTDEGTGSAFCYFDNTASIIKEWQGKLHPDNNVFQAELLAIKQAILFHQNKSIPTCIWPDSLSSLQAIQNPISPHPLVKDIQNLLHCNKSIYFGWIKAHVGHMGNESADVLAKNAVIHGTPFTLLKPLGHLKKILNQELISNWKKEWDKSNLGKPIHDLIPSPSFRNHNWDRREVMFFTEHGPFTSYLKRFHLRPSDSCSCGDVGNPLHFATSCPHTKAWHFSKPSNNNLLQWKRAILRNTQSRTRLHNMVSFLMANDILINGPPAD</sequence>
<dbReference type="CDD" id="cd09276">
    <property type="entry name" value="Rnase_HI_RT_non_LTR"/>
    <property type="match status" value="1"/>
</dbReference>
<dbReference type="EMBL" id="BGPR01024353">
    <property type="protein sequence ID" value="GBN92386.1"/>
    <property type="molecule type" value="Genomic_DNA"/>
</dbReference>
<dbReference type="InterPro" id="IPR002156">
    <property type="entry name" value="RNaseH_domain"/>
</dbReference>
<keyword evidence="3" id="KW-1185">Reference proteome</keyword>
<feature type="domain" description="RNase H type-1" evidence="1">
    <location>
        <begin position="113"/>
        <end position="241"/>
    </location>
</feature>
<reference evidence="2 3" key="1">
    <citation type="journal article" date="2019" name="Sci. Rep.">
        <title>Orb-weaving spider Araneus ventricosus genome elucidates the spidroin gene catalogue.</title>
        <authorList>
            <person name="Kono N."/>
            <person name="Nakamura H."/>
            <person name="Ohtoshi R."/>
            <person name="Moran D.A.P."/>
            <person name="Shinohara A."/>
            <person name="Yoshida Y."/>
            <person name="Fujiwara M."/>
            <person name="Mori M."/>
            <person name="Tomita M."/>
            <person name="Arakawa K."/>
        </authorList>
    </citation>
    <scope>NUCLEOTIDE SEQUENCE [LARGE SCALE GENOMIC DNA]</scope>
</reference>
<dbReference type="InterPro" id="IPR012337">
    <property type="entry name" value="RNaseH-like_sf"/>
</dbReference>
<evidence type="ECO:0000313" key="2">
    <source>
        <dbReference type="EMBL" id="GBN92386.1"/>
    </source>
</evidence>
<protein>
    <recommendedName>
        <fullName evidence="1">RNase H type-1 domain-containing protein</fullName>
    </recommendedName>
</protein>
<dbReference type="GO" id="GO:0004523">
    <property type="term" value="F:RNA-DNA hybrid ribonuclease activity"/>
    <property type="evidence" value="ECO:0007669"/>
    <property type="project" value="InterPro"/>
</dbReference>
<name>A0A4Y2SYN5_ARAVE</name>
<dbReference type="Gene3D" id="3.30.420.10">
    <property type="entry name" value="Ribonuclease H-like superfamily/Ribonuclease H"/>
    <property type="match status" value="1"/>
</dbReference>
<accession>A0A4Y2SYN5</accession>
<proteinExistence type="predicted"/>
<evidence type="ECO:0000313" key="3">
    <source>
        <dbReference type="Proteomes" id="UP000499080"/>
    </source>
</evidence>
<dbReference type="SUPFAM" id="SSF53098">
    <property type="entry name" value="Ribonuclease H-like"/>
    <property type="match status" value="1"/>
</dbReference>